<dbReference type="PANTHER" id="PTHR43668:SF2">
    <property type="entry name" value="ALLANTOINASE"/>
    <property type="match status" value="1"/>
</dbReference>
<dbReference type="GO" id="GO:0008270">
    <property type="term" value="F:zinc ion binding"/>
    <property type="evidence" value="ECO:0007669"/>
    <property type="project" value="InterPro"/>
</dbReference>
<protein>
    <recommendedName>
        <fullName evidence="8">allantoinase</fullName>
        <ecNumber evidence="8">3.5.2.5</ecNumber>
    </recommendedName>
</protein>
<evidence type="ECO:0000256" key="6">
    <source>
        <dbReference type="ARBA" id="ARBA00010368"/>
    </source>
</evidence>
<dbReference type="InterPro" id="IPR006680">
    <property type="entry name" value="Amidohydro-rel"/>
</dbReference>
<reference evidence="13" key="1">
    <citation type="submission" date="2016-08" db="EMBL/GenBank/DDBJ databases">
        <title>Complete genome of Cloacibacillus porcorum.</title>
        <authorList>
            <person name="Looft T."/>
            <person name="Bayles D.O."/>
            <person name="Alt D.P."/>
        </authorList>
    </citation>
    <scope>NUCLEOTIDE SEQUENCE [LARGE SCALE GENOMIC DNA]</scope>
    <source>
        <strain evidence="13">CL-84</strain>
    </source>
</reference>
<dbReference type="InterPro" id="IPR050138">
    <property type="entry name" value="DHOase/Allantoinase_Hydrolase"/>
</dbReference>
<dbReference type="AlphaFoldDB" id="A0A1B2I873"/>
<evidence type="ECO:0000256" key="7">
    <source>
        <dbReference type="ARBA" id="ARBA00011881"/>
    </source>
</evidence>
<dbReference type="GO" id="GO:0005737">
    <property type="term" value="C:cytoplasm"/>
    <property type="evidence" value="ECO:0007669"/>
    <property type="project" value="TreeGrafter"/>
</dbReference>
<dbReference type="InterPro" id="IPR011059">
    <property type="entry name" value="Metal-dep_hydrolase_composite"/>
</dbReference>
<gene>
    <name evidence="13" type="ORF">BED41_14270</name>
</gene>
<dbReference type="Pfam" id="PF01979">
    <property type="entry name" value="Amidohydro_1"/>
    <property type="match status" value="1"/>
</dbReference>
<dbReference type="Proteomes" id="UP000093044">
    <property type="component" value="Chromosome"/>
</dbReference>
<comment type="similarity">
    <text evidence="4">Belongs to the metallo-dependent hydrolases superfamily. Hydantoinase/dihydropyrimidinase family.</text>
</comment>
<evidence type="ECO:0000256" key="11">
    <source>
        <dbReference type="ARBA" id="ARBA00022833"/>
    </source>
</evidence>
<dbReference type="GO" id="GO:0050897">
    <property type="term" value="F:cobalt ion binding"/>
    <property type="evidence" value="ECO:0007669"/>
    <property type="project" value="InterPro"/>
</dbReference>
<proteinExistence type="inferred from homology"/>
<dbReference type="STRING" id="1197717.BED41_14270"/>
<keyword evidence="9" id="KW-0479">Metal-binding</keyword>
<evidence type="ECO:0000256" key="8">
    <source>
        <dbReference type="ARBA" id="ARBA00012863"/>
    </source>
</evidence>
<evidence type="ECO:0000256" key="9">
    <source>
        <dbReference type="ARBA" id="ARBA00022723"/>
    </source>
</evidence>
<dbReference type="Gene3D" id="2.30.40.10">
    <property type="entry name" value="Urease, subunit C, domain 1"/>
    <property type="match status" value="1"/>
</dbReference>
<dbReference type="GeneID" id="83059011"/>
<accession>A0A1B2I873</accession>
<dbReference type="NCBIfam" id="TIGR00857">
    <property type="entry name" value="pyrC_multi"/>
    <property type="match status" value="1"/>
</dbReference>
<sequence>MFDLVLKNCMAVTPHGVVTSDVCVKDEKIADIIPCGRDLPAVSVVDIGRKYLFPGVIDPHVHFNDPGLPEREDLRTGTMAAAAGGVTTVIDMPLSGNPTIISLSALEQKKMSVIEKAVVDCALWGGLVNDNTEYLVDMAGSGACAFKAFTCYAGEDFPYVTRDVLLKGMMEAAAHDFLIGVHCEDEKIVSVLESEAKSSGRNGVKDFLKAHPPISEEKAVEMVLEVAEISGARVHICHASIPSVVEKVVAARSRGVKATVETCPHYLIFTEDDLERMQGILKCTPPVRKQKDVDGMWDMLLSGKIDMLGSDHSPSTRSQKKSLRGNFWDIWGGINGVQTFFPLLFYHGVIKRGLGVEDLARLTSTKAAEIFGLWPEKGAISVGCDADFMVFDPTEKWLVFQENLFYKNKHTPYHGMAVTGKVVMTFVRGKCVFDRGVINLIHGSVLHARRTN</sequence>
<dbReference type="SUPFAM" id="SSF51556">
    <property type="entry name" value="Metallo-dependent hydrolases"/>
    <property type="match status" value="1"/>
</dbReference>
<comment type="similarity">
    <text evidence="6">Belongs to the metallo-dependent hydrolases superfamily. Allantoinase family.</text>
</comment>
<evidence type="ECO:0000256" key="3">
    <source>
        <dbReference type="ARBA" id="ARBA00004968"/>
    </source>
</evidence>
<dbReference type="GO" id="GO:0000256">
    <property type="term" value="P:allantoin catabolic process"/>
    <property type="evidence" value="ECO:0007669"/>
    <property type="project" value="InterPro"/>
</dbReference>
<evidence type="ECO:0000256" key="5">
    <source>
        <dbReference type="ARBA" id="ARBA00010286"/>
    </source>
</evidence>
<dbReference type="OrthoDB" id="9765462at2"/>
<dbReference type="NCBIfam" id="TIGR03178">
    <property type="entry name" value="allantoinase"/>
    <property type="match status" value="1"/>
</dbReference>
<evidence type="ECO:0000256" key="10">
    <source>
        <dbReference type="ARBA" id="ARBA00022801"/>
    </source>
</evidence>
<dbReference type="PROSITE" id="PS00482">
    <property type="entry name" value="DIHYDROOROTASE_1"/>
    <property type="match status" value="1"/>
</dbReference>
<dbReference type="RefSeq" id="WP_066747791.1">
    <property type="nucleotide sequence ID" value="NZ_CP016757.1"/>
</dbReference>
<dbReference type="GO" id="GO:0004038">
    <property type="term" value="F:allantoinase activity"/>
    <property type="evidence" value="ECO:0007669"/>
    <property type="project" value="UniProtKB-EC"/>
</dbReference>
<dbReference type="Gene3D" id="3.20.20.140">
    <property type="entry name" value="Metal-dependent hydrolases"/>
    <property type="match status" value="1"/>
</dbReference>
<dbReference type="PANTHER" id="PTHR43668">
    <property type="entry name" value="ALLANTOINASE"/>
    <property type="match status" value="1"/>
</dbReference>
<feature type="domain" description="Amidohydrolase-related" evidence="12">
    <location>
        <begin position="51"/>
        <end position="432"/>
    </location>
</feature>
<evidence type="ECO:0000313" key="14">
    <source>
        <dbReference type="Proteomes" id="UP000093044"/>
    </source>
</evidence>
<evidence type="ECO:0000256" key="2">
    <source>
        <dbReference type="ARBA" id="ARBA00002368"/>
    </source>
</evidence>
<keyword evidence="11" id="KW-0862">Zinc</keyword>
<dbReference type="EC" id="3.5.2.5" evidence="8"/>
<evidence type="ECO:0000256" key="1">
    <source>
        <dbReference type="ARBA" id="ARBA00001947"/>
    </source>
</evidence>
<dbReference type="SUPFAM" id="SSF51338">
    <property type="entry name" value="Composite domain of metallo-dependent hydrolases"/>
    <property type="match status" value="1"/>
</dbReference>
<comment type="subunit">
    <text evidence="7">Homotetramer.</text>
</comment>
<evidence type="ECO:0000259" key="12">
    <source>
        <dbReference type="Pfam" id="PF01979"/>
    </source>
</evidence>
<organism evidence="13 14">
    <name type="scientific">Cloacibacillus porcorum</name>
    <dbReference type="NCBI Taxonomy" id="1197717"/>
    <lineage>
        <taxon>Bacteria</taxon>
        <taxon>Thermotogati</taxon>
        <taxon>Synergistota</taxon>
        <taxon>Synergistia</taxon>
        <taxon>Synergistales</taxon>
        <taxon>Synergistaceae</taxon>
        <taxon>Cloacibacillus</taxon>
    </lineage>
</organism>
<dbReference type="KEGG" id="cpor:BED41_14270"/>
<keyword evidence="10" id="KW-0378">Hydrolase</keyword>
<dbReference type="InterPro" id="IPR032466">
    <property type="entry name" value="Metal_Hydrolase"/>
</dbReference>
<name>A0A1B2I873_9BACT</name>
<keyword evidence="14" id="KW-1185">Reference proteome</keyword>
<comment type="pathway">
    <text evidence="3">Nitrogen metabolism; (S)-allantoin degradation; allantoate from (S)-allantoin: step 1/1.</text>
</comment>
<comment type="cofactor">
    <cofactor evidence="1">
        <name>Zn(2+)</name>
        <dbReference type="ChEBI" id="CHEBI:29105"/>
    </cofactor>
</comment>
<evidence type="ECO:0000256" key="4">
    <source>
        <dbReference type="ARBA" id="ARBA00008829"/>
    </source>
</evidence>
<comment type="function">
    <text evidence="2">Catalyzes the reversible cyclization of carbamoyl aspartate to dihydroorotate.</text>
</comment>
<dbReference type="EMBL" id="CP016757">
    <property type="protein sequence ID" value="ANZ46161.1"/>
    <property type="molecule type" value="Genomic_DNA"/>
</dbReference>
<comment type="similarity">
    <text evidence="5">Belongs to the metallo-dependent hydrolases superfamily. DHOase family. Class I DHOase subfamily.</text>
</comment>
<evidence type="ECO:0000313" key="13">
    <source>
        <dbReference type="EMBL" id="ANZ46161.1"/>
    </source>
</evidence>
<dbReference type="FunFam" id="3.20.20.140:FF:000174">
    <property type="entry name" value="Dihydropyrimidinase-related protein 2"/>
    <property type="match status" value="1"/>
</dbReference>
<dbReference type="InterPro" id="IPR017593">
    <property type="entry name" value="Allantoinase"/>
</dbReference>
<dbReference type="InterPro" id="IPR002195">
    <property type="entry name" value="Dihydroorotase_CS"/>
</dbReference>
<dbReference type="GO" id="GO:0006145">
    <property type="term" value="P:purine nucleobase catabolic process"/>
    <property type="evidence" value="ECO:0007669"/>
    <property type="project" value="TreeGrafter"/>
</dbReference>